<organism evidence="7 8">
    <name type="scientific">Candidatus Atopostipes pullistercoris</name>
    <dbReference type="NCBI Taxonomy" id="2838467"/>
    <lineage>
        <taxon>Bacteria</taxon>
        <taxon>Bacillati</taxon>
        <taxon>Bacillota</taxon>
        <taxon>Bacilli</taxon>
        <taxon>Lactobacillales</taxon>
        <taxon>Carnobacteriaceae</taxon>
        <taxon>Atopostipes</taxon>
    </lineage>
</organism>
<accession>A0A9D2G266</accession>
<evidence type="ECO:0000256" key="6">
    <source>
        <dbReference type="SAM" id="Phobius"/>
    </source>
</evidence>
<evidence type="ECO:0000256" key="3">
    <source>
        <dbReference type="ARBA" id="ARBA00022692"/>
    </source>
</evidence>
<feature type="transmembrane region" description="Helical" evidence="6">
    <location>
        <begin position="237"/>
        <end position="255"/>
    </location>
</feature>
<comment type="caution">
    <text evidence="7">The sequence shown here is derived from an EMBL/GenBank/DDBJ whole genome shotgun (WGS) entry which is preliminary data.</text>
</comment>
<name>A0A9D2G266_9LACT</name>
<evidence type="ECO:0000313" key="7">
    <source>
        <dbReference type="EMBL" id="HIZ71704.1"/>
    </source>
</evidence>
<dbReference type="PANTHER" id="PTHR32196">
    <property type="entry name" value="ABC TRANSPORTER PERMEASE PROTEIN YPHD-RELATED-RELATED"/>
    <property type="match status" value="1"/>
</dbReference>
<keyword evidence="3 6" id="KW-0812">Transmembrane</keyword>
<evidence type="ECO:0000256" key="4">
    <source>
        <dbReference type="ARBA" id="ARBA00022989"/>
    </source>
</evidence>
<feature type="transmembrane region" description="Helical" evidence="6">
    <location>
        <begin position="59"/>
        <end position="79"/>
    </location>
</feature>
<dbReference type="Pfam" id="PF02653">
    <property type="entry name" value="BPD_transp_2"/>
    <property type="match status" value="1"/>
</dbReference>
<evidence type="ECO:0000256" key="1">
    <source>
        <dbReference type="ARBA" id="ARBA00004651"/>
    </source>
</evidence>
<reference evidence="7" key="2">
    <citation type="submission" date="2021-04" db="EMBL/GenBank/DDBJ databases">
        <authorList>
            <person name="Gilroy R."/>
        </authorList>
    </citation>
    <scope>NUCLEOTIDE SEQUENCE</scope>
    <source>
        <strain evidence="7">CHK169-4300</strain>
    </source>
</reference>
<dbReference type="InterPro" id="IPR001851">
    <property type="entry name" value="ABC_transp_permease"/>
</dbReference>
<feature type="transmembrane region" description="Helical" evidence="6">
    <location>
        <begin position="129"/>
        <end position="151"/>
    </location>
</feature>
<feature type="transmembrane region" description="Helical" evidence="6">
    <location>
        <begin position="181"/>
        <end position="199"/>
    </location>
</feature>
<keyword evidence="4 6" id="KW-1133">Transmembrane helix</keyword>
<evidence type="ECO:0000256" key="2">
    <source>
        <dbReference type="ARBA" id="ARBA00022475"/>
    </source>
</evidence>
<evidence type="ECO:0000256" key="5">
    <source>
        <dbReference type="ARBA" id="ARBA00023136"/>
    </source>
</evidence>
<proteinExistence type="predicted"/>
<keyword evidence="2" id="KW-1003">Cell membrane</keyword>
<keyword evidence="5 6" id="KW-0472">Membrane</keyword>
<feature type="transmembrane region" description="Helical" evidence="6">
    <location>
        <begin position="86"/>
        <end position="109"/>
    </location>
</feature>
<dbReference type="Proteomes" id="UP000824106">
    <property type="component" value="Unassembled WGS sequence"/>
</dbReference>
<evidence type="ECO:0000313" key="8">
    <source>
        <dbReference type="Proteomes" id="UP000824106"/>
    </source>
</evidence>
<feature type="transmembrane region" description="Helical" evidence="6">
    <location>
        <begin position="267"/>
        <end position="285"/>
    </location>
</feature>
<dbReference type="CDD" id="cd06574">
    <property type="entry name" value="TM_PBP1_branched-chain-AA_like"/>
    <property type="match status" value="1"/>
</dbReference>
<dbReference type="AlphaFoldDB" id="A0A9D2G266"/>
<protein>
    <submittedName>
        <fullName evidence="7">ABC transporter permease</fullName>
    </submittedName>
</protein>
<sequence length="307" mass="32796">MDLILSSISQGLLWSILAMGVYLTYRILDVADLTVEGSFPLGAAVASAMIVADIPAWKATLMAFVAGSLAGLVTGFLHAKLKIPALLAGIVTMTGLYSINLRILGQANLTLLNSETLVDKIQAFGVDKTTAVLIMGSIAILIVIILLHLFFNTEIGVAIRATGDNLEMSEANGINVNLTKILGFMIGNGLIALSGALLAQNNGYADVNMGIGAIVIGLASVIIGETFFSNLTFAKRLITLVIGSIIYRLLILAALETQINPQDLKLISAVFLAIALALPTARNQWNYKRMKRRNKEGELNNDRSIKN</sequence>
<reference evidence="7" key="1">
    <citation type="journal article" date="2021" name="PeerJ">
        <title>Extensive microbial diversity within the chicken gut microbiome revealed by metagenomics and culture.</title>
        <authorList>
            <person name="Gilroy R."/>
            <person name="Ravi A."/>
            <person name="Getino M."/>
            <person name="Pursley I."/>
            <person name="Horton D.L."/>
            <person name="Alikhan N.F."/>
            <person name="Baker D."/>
            <person name="Gharbi K."/>
            <person name="Hall N."/>
            <person name="Watson M."/>
            <person name="Adriaenssens E.M."/>
            <person name="Foster-Nyarko E."/>
            <person name="Jarju S."/>
            <person name="Secka A."/>
            <person name="Antonio M."/>
            <person name="Oren A."/>
            <person name="Chaudhuri R.R."/>
            <person name="La Ragione R."/>
            <person name="Hildebrand F."/>
            <person name="Pallen M.J."/>
        </authorList>
    </citation>
    <scope>NUCLEOTIDE SEQUENCE</scope>
    <source>
        <strain evidence="7">CHK169-4300</strain>
    </source>
</reference>
<dbReference type="GO" id="GO:0022857">
    <property type="term" value="F:transmembrane transporter activity"/>
    <property type="evidence" value="ECO:0007669"/>
    <property type="project" value="InterPro"/>
</dbReference>
<comment type="subcellular location">
    <subcellularLocation>
        <location evidence="1">Cell membrane</location>
        <topology evidence="1">Multi-pass membrane protein</topology>
    </subcellularLocation>
</comment>
<feature type="transmembrane region" description="Helical" evidence="6">
    <location>
        <begin position="211"/>
        <end position="228"/>
    </location>
</feature>
<dbReference type="GO" id="GO:0005886">
    <property type="term" value="C:plasma membrane"/>
    <property type="evidence" value="ECO:0007669"/>
    <property type="project" value="UniProtKB-SubCell"/>
</dbReference>
<dbReference type="PANTHER" id="PTHR32196:SF69">
    <property type="entry name" value="BRANCHED-CHAIN AMINO ACID TRANSPORT SYSTEM, PERMEASE PROTEIN"/>
    <property type="match status" value="1"/>
</dbReference>
<feature type="transmembrane region" description="Helical" evidence="6">
    <location>
        <begin position="12"/>
        <end position="28"/>
    </location>
</feature>
<gene>
    <name evidence="7" type="ORF">H9808_08100</name>
</gene>
<dbReference type="EMBL" id="DXAZ01000132">
    <property type="protein sequence ID" value="HIZ71704.1"/>
    <property type="molecule type" value="Genomic_DNA"/>
</dbReference>